<dbReference type="CDD" id="cd17332">
    <property type="entry name" value="MFS_MelB_like"/>
    <property type="match status" value="1"/>
</dbReference>
<feature type="transmembrane region" description="Helical" evidence="2">
    <location>
        <begin position="408"/>
        <end position="426"/>
    </location>
</feature>
<geneLocation type="plasmid" evidence="3 4">
    <name>pPP4</name>
</geneLocation>
<feature type="transmembrane region" description="Helical" evidence="2">
    <location>
        <begin position="359"/>
        <end position="388"/>
    </location>
</feature>
<dbReference type="Pfam" id="PF13347">
    <property type="entry name" value="MFS_2"/>
    <property type="match status" value="1"/>
</dbReference>
<feature type="transmembrane region" description="Helical" evidence="2">
    <location>
        <begin position="291"/>
        <end position="311"/>
    </location>
</feature>
<dbReference type="PANTHER" id="PTHR11328:SF24">
    <property type="entry name" value="MAJOR FACILITATOR SUPERFAMILY (MFS) PROFILE DOMAIN-CONTAINING PROTEIN"/>
    <property type="match status" value="1"/>
</dbReference>
<keyword evidence="2" id="KW-0812">Transmembrane</keyword>
<sequence>MKLSFKEKFGYSLGELASSGLWQTLMFFLPAFYTDVYMLPAASTATLFLVVRFFDALNDPIMGTVSDRTNTRWGKYRPYIMLGALPLVFTAVMMFTVPDLSATGKLFYAYATYFSFLIFYTMVAVPFNALIGVMSPDPEQRTSLSSFKFVFAYAATLMVQGFLIPVVEKLGEGDPSKGYPLAMAGLGVICLAALLAAFFTTKERVKPVKETSNSIKEDFKDLTGNRPWLVLFFSSILILIYIGVRSSAVMYYFQYFVGRKDLASMFMVIGTVCVLIGVFPTNYLSKKFGKAPVLMACLIIISASLAVNYIAGPENLVLIFATQIIFSLASGPTFPLLWAMLADSSDYSEWKNGRRATGLAYSAATFAQKTGVAIGASATMAVLSWYGYVPNVEQGAGALQGIKSAMTVYPAIFAGLSAVCFFWYNLSDEKLEKIKSDLEQQQAHNSKEEPKTVTLNV</sequence>
<proteinExistence type="inferred from homology"/>
<feature type="transmembrane region" description="Helical" evidence="2">
    <location>
        <begin position="179"/>
        <end position="199"/>
    </location>
</feature>
<feature type="transmembrane region" description="Helical" evidence="2">
    <location>
        <begin position="317"/>
        <end position="338"/>
    </location>
</feature>
<evidence type="ECO:0000313" key="4">
    <source>
        <dbReference type="Proteomes" id="UP001354989"/>
    </source>
</evidence>
<dbReference type="InterPro" id="IPR039672">
    <property type="entry name" value="MFS_2"/>
</dbReference>
<evidence type="ECO:0000256" key="2">
    <source>
        <dbReference type="SAM" id="Phobius"/>
    </source>
</evidence>
<feature type="transmembrane region" description="Helical" evidence="2">
    <location>
        <begin position="228"/>
        <end position="253"/>
    </location>
</feature>
<accession>A0ABN6LF90</accession>
<dbReference type="PANTHER" id="PTHR11328">
    <property type="entry name" value="MAJOR FACILITATOR SUPERFAMILY DOMAIN-CONTAINING PROTEIN"/>
    <property type="match status" value="1"/>
</dbReference>
<keyword evidence="4" id="KW-1185">Reference proteome</keyword>
<feature type="transmembrane region" description="Helical" evidence="2">
    <location>
        <begin position="265"/>
        <end position="284"/>
    </location>
</feature>
<comment type="similarity">
    <text evidence="1">Belongs to the sodium:galactoside symporter (TC 2.A.2) family.</text>
</comment>
<dbReference type="Gene3D" id="1.20.1250.20">
    <property type="entry name" value="MFS general substrate transporter like domains"/>
    <property type="match status" value="2"/>
</dbReference>
<dbReference type="EMBL" id="AP025296">
    <property type="protein sequence ID" value="BDD01833.1"/>
    <property type="molecule type" value="Genomic_DNA"/>
</dbReference>
<name>A0ABN6LF90_9BACT</name>
<keyword evidence="2" id="KW-0472">Membrane</keyword>
<gene>
    <name evidence="3" type="ORF">PEPS_41130</name>
</gene>
<feature type="transmembrane region" description="Helical" evidence="2">
    <location>
        <begin position="110"/>
        <end position="134"/>
    </location>
</feature>
<protein>
    <submittedName>
        <fullName evidence="3">MFS transporter</fullName>
    </submittedName>
</protein>
<dbReference type="SUPFAM" id="SSF103473">
    <property type="entry name" value="MFS general substrate transporter"/>
    <property type="match status" value="1"/>
</dbReference>
<feature type="transmembrane region" description="Helical" evidence="2">
    <location>
        <begin position="146"/>
        <end position="167"/>
    </location>
</feature>
<keyword evidence="2" id="KW-1133">Transmembrane helix</keyword>
<dbReference type="InterPro" id="IPR036259">
    <property type="entry name" value="MFS_trans_sf"/>
</dbReference>
<organism evidence="3 4">
    <name type="scientific">Persicobacter psychrovividus</name>
    <dbReference type="NCBI Taxonomy" id="387638"/>
    <lineage>
        <taxon>Bacteria</taxon>
        <taxon>Pseudomonadati</taxon>
        <taxon>Bacteroidota</taxon>
        <taxon>Cytophagia</taxon>
        <taxon>Cytophagales</taxon>
        <taxon>Persicobacteraceae</taxon>
        <taxon>Persicobacter</taxon>
    </lineage>
</organism>
<evidence type="ECO:0000313" key="3">
    <source>
        <dbReference type="EMBL" id="BDD01833.1"/>
    </source>
</evidence>
<dbReference type="InterPro" id="IPR001927">
    <property type="entry name" value="Na/Gal_symport"/>
</dbReference>
<feature type="transmembrane region" description="Helical" evidence="2">
    <location>
        <begin position="79"/>
        <end position="98"/>
    </location>
</feature>
<dbReference type="NCBIfam" id="TIGR00792">
    <property type="entry name" value="gph"/>
    <property type="match status" value="1"/>
</dbReference>
<feature type="transmembrane region" description="Helical" evidence="2">
    <location>
        <begin position="39"/>
        <end position="58"/>
    </location>
</feature>
<evidence type="ECO:0000256" key="1">
    <source>
        <dbReference type="ARBA" id="ARBA00009617"/>
    </source>
</evidence>
<reference evidence="3 4" key="1">
    <citation type="submission" date="2021-12" db="EMBL/GenBank/DDBJ databases">
        <title>Genome sequencing of bacteria with rrn-lacking chromosome and rrn-plasmid.</title>
        <authorList>
            <person name="Anda M."/>
            <person name="Iwasaki W."/>
        </authorList>
    </citation>
    <scope>NUCLEOTIDE SEQUENCE [LARGE SCALE GENOMIC DNA]</scope>
    <source>
        <strain evidence="3 4">NBRC 101262</strain>
        <plasmid evidence="3 4">pPP4</plasmid>
    </source>
</reference>
<dbReference type="RefSeq" id="WP_338399147.1">
    <property type="nucleotide sequence ID" value="NZ_AP025296.1"/>
</dbReference>
<keyword evidence="3" id="KW-0614">Plasmid</keyword>
<dbReference type="Proteomes" id="UP001354989">
    <property type="component" value="Plasmid pPP4"/>
</dbReference>